<dbReference type="GO" id="GO:0000428">
    <property type="term" value="C:DNA-directed RNA polymerase complex"/>
    <property type="evidence" value="ECO:0007669"/>
    <property type="project" value="UniProtKB-KW"/>
</dbReference>
<dbReference type="InterPro" id="IPR010982">
    <property type="entry name" value="Lambda_DNA-bd_dom_sf"/>
</dbReference>
<dbReference type="InterPro" id="IPR007046">
    <property type="entry name" value="RNA_pol_sigma_54_core-bd"/>
</dbReference>
<sequence>MRLGFDLTLEQAQKLIMTPELRQAIQILQFTSQELWQYVESQMEANPLLEMENKREPEENIEEIKNKNEEIDWKEYINEYDDISYASSYNKDEKETTFESYVSSPTSLKEHLLFQLNLSILDKKQREIGEFIIENIDKNGYLINNIEEISEQLGVEPKHVENVVKFVQTFEPIGVCARDLKECLLLQLELKGIENSDVKAVIKNHLEDVAQNRIAKISKELNITVQNVQWICDLIKSLEPKPGRGFAHDSDDIKYITPDVYLYYVDGEYIISVNESSTPRLIINNYYRQLLTRTSDESTANFLTDRLNSATWLIRSIEQRRMTIYKVVESILKFQIEFFEKGKQSLKPLTLKDIADDIGVHESTVSRATNGKYIQTPRGLFELKYFFSSGVSTGDGGISSTSIKSIIKEIIDEENPKKPLSDQQIVKILKSKNIDISRRTVAKYRDELGIPSSSGRRRF</sequence>
<dbReference type="PANTHER" id="PTHR32248:SF4">
    <property type="entry name" value="RNA POLYMERASE SIGMA-54 FACTOR"/>
    <property type="match status" value="1"/>
</dbReference>
<keyword evidence="3" id="KW-0808">Transferase</keyword>
<dbReference type="InterPro" id="IPR038709">
    <property type="entry name" value="RpoN_core-bd_sf"/>
</dbReference>
<dbReference type="GO" id="GO:0016987">
    <property type="term" value="F:sigma factor activity"/>
    <property type="evidence" value="ECO:0007669"/>
    <property type="project" value="UniProtKB-KW"/>
</dbReference>
<dbReference type="PROSITE" id="PS00717">
    <property type="entry name" value="SIGMA54_1"/>
    <property type="match status" value="1"/>
</dbReference>
<dbReference type="Pfam" id="PF04552">
    <property type="entry name" value="Sigma54_DBD"/>
    <property type="match status" value="1"/>
</dbReference>
<dbReference type="GO" id="GO:0001216">
    <property type="term" value="F:DNA-binding transcription activator activity"/>
    <property type="evidence" value="ECO:0007669"/>
    <property type="project" value="InterPro"/>
</dbReference>
<keyword evidence="2" id="KW-0240">DNA-directed RNA polymerase</keyword>
<dbReference type="InterPro" id="IPR007634">
    <property type="entry name" value="RNA_pol_sigma_54_DNA-bd"/>
</dbReference>
<dbReference type="PROSITE" id="PS00718">
    <property type="entry name" value="SIGMA54_2"/>
    <property type="match status" value="1"/>
</dbReference>
<dbReference type="PIRSF" id="PIRSF000774">
    <property type="entry name" value="RpoN"/>
    <property type="match status" value="1"/>
</dbReference>
<dbReference type="PANTHER" id="PTHR32248">
    <property type="entry name" value="RNA POLYMERASE SIGMA-54 FACTOR"/>
    <property type="match status" value="1"/>
</dbReference>
<dbReference type="GO" id="GO:0016779">
    <property type="term" value="F:nucleotidyltransferase activity"/>
    <property type="evidence" value="ECO:0007669"/>
    <property type="project" value="UniProtKB-KW"/>
</dbReference>
<evidence type="ECO:0000256" key="1">
    <source>
        <dbReference type="ARBA" id="ARBA00008798"/>
    </source>
</evidence>
<keyword evidence="5" id="KW-0805">Transcription regulation</keyword>
<evidence type="ECO:0000313" key="11">
    <source>
        <dbReference type="EMBL" id="SDZ26783.1"/>
    </source>
</evidence>
<dbReference type="Proteomes" id="UP000198625">
    <property type="component" value="Unassembled WGS sequence"/>
</dbReference>
<evidence type="ECO:0000256" key="4">
    <source>
        <dbReference type="ARBA" id="ARBA00022695"/>
    </source>
</evidence>
<evidence type="ECO:0000313" key="12">
    <source>
        <dbReference type="Proteomes" id="UP000198625"/>
    </source>
</evidence>
<evidence type="ECO:0000256" key="5">
    <source>
        <dbReference type="ARBA" id="ARBA00023015"/>
    </source>
</evidence>
<dbReference type="Pfam" id="PF04963">
    <property type="entry name" value="Sigma54_CBD"/>
    <property type="match status" value="1"/>
</dbReference>
<dbReference type="EMBL" id="FNQE01000029">
    <property type="protein sequence ID" value="SDZ26783.1"/>
    <property type="molecule type" value="Genomic_DNA"/>
</dbReference>
<dbReference type="GO" id="GO:0003677">
    <property type="term" value="F:DNA binding"/>
    <property type="evidence" value="ECO:0007669"/>
    <property type="project" value="UniProtKB-KW"/>
</dbReference>
<evidence type="ECO:0000256" key="3">
    <source>
        <dbReference type="ARBA" id="ARBA00022679"/>
    </source>
</evidence>
<gene>
    <name evidence="11" type="ORF">SAMN05660462_02449</name>
</gene>
<dbReference type="Pfam" id="PF00309">
    <property type="entry name" value="Sigma54_AID"/>
    <property type="match status" value="1"/>
</dbReference>
<dbReference type="Gene3D" id="1.10.260.40">
    <property type="entry name" value="lambda repressor-like DNA-binding domains"/>
    <property type="match status" value="1"/>
</dbReference>
<evidence type="ECO:0000256" key="2">
    <source>
        <dbReference type="ARBA" id="ARBA00022478"/>
    </source>
</evidence>
<name>A0A1H3RMD8_9FIRM</name>
<keyword evidence="7" id="KW-0238">DNA-binding</keyword>
<dbReference type="OrthoDB" id="9814402at2"/>
<evidence type="ECO:0000256" key="8">
    <source>
        <dbReference type="ARBA" id="ARBA00023163"/>
    </source>
</evidence>
<dbReference type="RefSeq" id="WP_091731728.1">
    <property type="nucleotide sequence ID" value="NZ_FNQE01000029.1"/>
</dbReference>
<protein>
    <submittedName>
        <fullName evidence="11">RNA polymerase, sigma 54 subunit, RpoN/SigL</fullName>
    </submittedName>
</protein>
<evidence type="ECO:0000256" key="6">
    <source>
        <dbReference type="ARBA" id="ARBA00023082"/>
    </source>
</evidence>
<accession>A0A1H3RMD8</accession>
<dbReference type="STRING" id="415015.SAMN05660462_02449"/>
<proteinExistence type="inferred from homology"/>
<dbReference type="AlphaFoldDB" id="A0A1H3RMD8"/>
<keyword evidence="12" id="KW-1185">Reference proteome</keyword>
<comment type="similarity">
    <text evidence="1">Belongs to the sigma-54 factor family.</text>
</comment>
<feature type="domain" description="RNA polymerase sigma factor 54 DNA-binding" evidence="9">
    <location>
        <begin position="301"/>
        <end position="458"/>
    </location>
</feature>
<evidence type="ECO:0000259" key="9">
    <source>
        <dbReference type="Pfam" id="PF04552"/>
    </source>
</evidence>
<reference evidence="11 12" key="1">
    <citation type="submission" date="2016-10" db="EMBL/GenBank/DDBJ databases">
        <authorList>
            <person name="de Groot N.N."/>
        </authorList>
    </citation>
    <scope>NUCLEOTIDE SEQUENCE [LARGE SCALE GENOMIC DNA]</scope>
    <source>
        <strain evidence="11 12">DSM 21650</strain>
    </source>
</reference>
<keyword evidence="6" id="KW-0731">Sigma factor</keyword>
<keyword evidence="4" id="KW-0548">Nucleotidyltransferase</keyword>
<evidence type="ECO:0000256" key="7">
    <source>
        <dbReference type="ARBA" id="ARBA00023125"/>
    </source>
</evidence>
<dbReference type="InterPro" id="IPR000394">
    <property type="entry name" value="RNA_pol_sigma_54"/>
</dbReference>
<dbReference type="NCBIfam" id="TIGR02395">
    <property type="entry name" value="rpoN_sigma"/>
    <property type="match status" value="1"/>
</dbReference>
<organism evidence="11 12">
    <name type="scientific">Proteiniborus ethanoligenes</name>
    <dbReference type="NCBI Taxonomy" id="415015"/>
    <lineage>
        <taxon>Bacteria</taxon>
        <taxon>Bacillati</taxon>
        <taxon>Bacillota</taxon>
        <taxon>Clostridia</taxon>
        <taxon>Eubacteriales</taxon>
        <taxon>Proteiniborus</taxon>
    </lineage>
</organism>
<dbReference type="Gene3D" id="1.10.10.1330">
    <property type="entry name" value="RNA polymerase sigma-54 factor, core-binding domain"/>
    <property type="match status" value="1"/>
</dbReference>
<feature type="domain" description="RNA polymerase sigma factor 54 core-binding" evidence="10">
    <location>
        <begin position="98"/>
        <end position="287"/>
    </location>
</feature>
<dbReference type="Gene3D" id="1.10.10.60">
    <property type="entry name" value="Homeodomain-like"/>
    <property type="match status" value="1"/>
</dbReference>
<dbReference type="GO" id="GO:0006352">
    <property type="term" value="P:DNA-templated transcription initiation"/>
    <property type="evidence" value="ECO:0007669"/>
    <property type="project" value="InterPro"/>
</dbReference>
<evidence type="ECO:0000259" key="10">
    <source>
        <dbReference type="Pfam" id="PF04963"/>
    </source>
</evidence>
<keyword evidence="8" id="KW-0804">Transcription</keyword>
<dbReference type="PRINTS" id="PR00045">
    <property type="entry name" value="SIGMA54FCT"/>
</dbReference>
<dbReference type="PROSITE" id="PS50044">
    <property type="entry name" value="SIGMA54_3"/>
    <property type="match status" value="1"/>
</dbReference>